<dbReference type="EMBL" id="OZ034816">
    <property type="protein sequence ID" value="CAL1375080.1"/>
    <property type="molecule type" value="Genomic_DNA"/>
</dbReference>
<dbReference type="InterPro" id="IPR036397">
    <property type="entry name" value="RNaseH_sf"/>
</dbReference>
<name>A0AAV2DMD4_9ROSI</name>
<evidence type="ECO:0000313" key="2">
    <source>
        <dbReference type="EMBL" id="CAL1375080.1"/>
    </source>
</evidence>
<reference evidence="2 3" key="1">
    <citation type="submission" date="2024-04" db="EMBL/GenBank/DDBJ databases">
        <authorList>
            <person name="Fracassetti M."/>
        </authorList>
    </citation>
    <scope>NUCLEOTIDE SEQUENCE [LARGE SCALE GENOMIC DNA]</scope>
</reference>
<keyword evidence="3" id="KW-1185">Reference proteome</keyword>
<evidence type="ECO:0000313" key="3">
    <source>
        <dbReference type="Proteomes" id="UP001497516"/>
    </source>
</evidence>
<dbReference type="PANTHER" id="PTHR47074">
    <property type="entry name" value="BNAC02G40300D PROTEIN"/>
    <property type="match status" value="1"/>
</dbReference>
<dbReference type="InterPro" id="IPR012337">
    <property type="entry name" value="RNaseH-like_sf"/>
</dbReference>
<dbReference type="SUPFAM" id="SSF53098">
    <property type="entry name" value="Ribonuclease H-like"/>
    <property type="match status" value="1"/>
</dbReference>
<dbReference type="AlphaFoldDB" id="A0AAV2DMD4"/>
<dbReference type="PANTHER" id="PTHR47074:SF48">
    <property type="entry name" value="POLYNUCLEOTIDYL TRANSFERASE, RIBONUCLEASE H-LIKE SUPERFAMILY PROTEIN"/>
    <property type="match status" value="1"/>
</dbReference>
<organism evidence="2 3">
    <name type="scientific">Linum trigynum</name>
    <dbReference type="NCBI Taxonomy" id="586398"/>
    <lineage>
        <taxon>Eukaryota</taxon>
        <taxon>Viridiplantae</taxon>
        <taxon>Streptophyta</taxon>
        <taxon>Embryophyta</taxon>
        <taxon>Tracheophyta</taxon>
        <taxon>Spermatophyta</taxon>
        <taxon>Magnoliopsida</taxon>
        <taxon>eudicotyledons</taxon>
        <taxon>Gunneridae</taxon>
        <taxon>Pentapetalae</taxon>
        <taxon>rosids</taxon>
        <taxon>fabids</taxon>
        <taxon>Malpighiales</taxon>
        <taxon>Linaceae</taxon>
        <taxon>Linum</taxon>
    </lineage>
</organism>
<accession>A0AAV2DMD4</accession>
<dbReference type="InterPro" id="IPR052929">
    <property type="entry name" value="RNase_H-like_EbsB-rel"/>
</dbReference>
<dbReference type="Pfam" id="PF13456">
    <property type="entry name" value="RVT_3"/>
    <property type="match status" value="1"/>
</dbReference>
<dbReference type="Proteomes" id="UP001497516">
    <property type="component" value="Chromosome 3"/>
</dbReference>
<gene>
    <name evidence="2" type="ORF">LTRI10_LOCUS16902</name>
</gene>
<sequence>MVPGIPVPTYLSPVQTNAVICMWDGATRQGSHSAGGMVIMTSAREILGVMGVQFQCIDDPLVVEVLALREAIWWCLEHGFSAVHFEGDAKVVIDKINRAETGDTRMGVVLEEVVSYFAFHSGFSVRFVGRSHNKVAHVVARKALSLLPIACRVFDFRAWLNSRM</sequence>
<dbReference type="InterPro" id="IPR002156">
    <property type="entry name" value="RNaseH_domain"/>
</dbReference>
<protein>
    <recommendedName>
        <fullName evidence="1">RNase H type-1 domain-containing protein</fullName>
    </recommendedName>
</protein>
<dbReference type="GO" id="GO:0004523">
    <property type="term" value="F:RNA-DNA hybrid ribonuclease activity"/>
    <property type="evidence" value="ECO:0007669"/>
    <property type="project" value="InterPro"/>
</dbReference>
<proteinExistence type="predicted"/>
<dbReference type="GO" id="GO:0003676">
    <property type="term" value="F:nucleic acid binding"/>
    <property type="evidence" value="ECO:0007669"/>
    <property type="project" value="InterPro"/>
</dbReference>
<feature type="domain" description="RNase H type-1" evidence="1">
    <location>
        <begin position="24"/>
        <end position="143"/>
    </location>
</feature>
<dbReference type="Gene3D" id="3.30.420.10">
    <property type="entry name" value="Ribonuclease H-like superfamily/Ribonuclease H"/>
    <property type="match status" value="1"/>
</dbReference>
<evidence type="ECO:0000259" key="1">
    <source>
        <dbReference type="Pfam" id="PF13456"/>
    </source>
</evidence>